<comment type="similarity">
    <text evidence="1">Belongs to the short-chain dehydrogenases/reductases (SDR) family.</text>
</comment>
<dbReference type="OrthoDB" id="9804774at2"/>
<protein>
    <submittedName>
        <fullName evidence="3">3-hydroxybutyrate dehydrogenase/sorbitol-6-phosphate 2-dehydrogenase</fullName>
    </submittedName>
</protein>
<dbReference type="GO" id="GO:0016491">
    <property type="term" value="F:oxidoreductase activity"/>
    <property type="evidence" value="ECO:0007669"/>
    <property type="project" value="UniProtKB-KW"/>
</dbReference>
<dbReference type="InterPro" id="IPR020904">
    <property type="entry name" value="Sc_DH/Rdtase_CS"/>
</dbReference>
<evidence type="ECO:0000313" key="3">
    <source>
        <dbReference type="EMBL" id="TQN42388.1"/>
    </source>
</evidence>
<sequence length="265" mass="27758">MNTGRRTIVRLEGRTALVTGAAQGIGAHIAEGLAREGARVAVTDIQPTDPVVESIRANGGTAVGIHLDVTSEVGVADAFARVEELWGPVDILVNNAALGTPVALVRDLELDAWERTLKVNLTGTMLCTRAALRQMTGRPGSTVINIASNVAKRGLPHRSAYVASKWAVLGLTQTLALETALDGIRVNTVCPGPVETPHLDEVMRGHAEAEGTTVEGIAEQWRTSAPIGRFIDAREVVDVCLFLASDASSALTGEAINVSGGLVMS</sequence>
<evidence type="ECO:0000256" key="2">
    <source>
        <dbReference type="ARBA" id="ARBA00023002"/>
    </source>
</evidence>
<keyword evidence="2" id="KW-0560">Oxidoreductase</keyword>
<dbReference type="PANTHER" id="PTHR42879:SF2">
    <property type="entry name" value="3-OXOACYL-[ACYL-CARRIER-PROTEIN] REDUCTASE FABG"/>
    <property type="match status" value="1"/>
</dbReference>
<proteinExistence type="inferred from homology"/>
<dbReference type="Gene3D" id="3.40.50.720">
    <property type="entry name" value="NAD(P)-binding Rossmann-like Domain"/>
    <property type="match status" value="1"/>
</dbReference>
<dbReference type="EMBL" id="VFQE01000001">
    <property type="protein sequence ID" value="TQN42388.1"/>
    <property type="molecule type" value="Genomic_DNA"/>
</dbReference>
<dbReference type="GO" id="GO:0032787">
    <property type="term" value="P:monocarboxylic acid metabolic process"/>
    <property type="evidence" value="ECO:0007669"/>
    <property type="project" value="UniProtKB-ARBA"/>
</dbReference>
<comment type="caution">
    <text evidence="3">The sequence shown here is derived from an EMBL/GenBank/DDBJ whole genome shotgun (WGS) entry which is preliminary data.</text>
</comment>
<dbReference type="PRINTS" id="PR00081">
    <property type="entry name" value="GDHRDH"/>
</dbReference>
<accession>A0A543PE73</accession>
<keyword evidence="4" id="KW-1185">Reference proteome</keyword>
<reference evidence="3 4" key="1">
    <citation type="submission" date="2019-06" db="EMBL/GenBank/DDBJ databases">
        <title>Sequencing the genomes of 1000 actinobacteria strains.</title>
        <authorList>
            <person name="Klenk H.-P."/>
        </authorList>
    </citation>
    <scope>NUCLEOTIDE SEQUENCE [LARGE SCALE GENOMIC DNA]</scope>
    <source>
        <strain evidence="3 4">DSM 46837</strain>
    </source>
</reference>
<dbReference type="FunFam" id="3.40.50.720:FF:000084">
    <property type="entry name" value="Short-chain dehydrogenase reductase"/>
    <property type="match status" value="1"/>
</dbReference>
<dbReference type="InterPro" id="IPR036291">
    <property type="entry name" value="NAD(P)-bd_dom_sf"/>
</dbReference>
<dbReference type="InterPro" id="IPR002347">
    <property type="entry name" value="SDR_fam"/>
</dbReference>
<evidence type="ECO:0000313" key="4">
    <source>
        <dbReference type="Proteomes" id="UP000319865"/>
    </source>
</evidence>
<dbReference type="InterPro" id="IPR050259">
    <property type="entry name" value="SDR"/>
</dbReference>
<dbReference type="AlphaFoldDB" id="A0A543PE73"/>
<dbReference type="Pfam" id="PF13561">
    <property type="entry name" value="adh_short_C2"/>
    <property type="match status" value="1"/>
</dbReference>
<dbReference type="CDD" id="cd05233">
    <property type="entry name" value="SDR_c"/>
    <property type="match status" value="1"/>
</dbReference>
<dbReference type="SUPFAM" id="SSF51735">
    <property type="entry name" value="NAD(P)-binding Rossmann-fold domains"/>
    <property type="match status" value="1"/>
</dbReference>
<dbReference type="PRINTS" id="PR00080">
    <property type="entry name" value="SDRFAMILY"/>
</dbReference>
<name>A0A543PE73_9ACTN</name>
<gene>
    <name evidence="3" type="ORF">FHU33_1787</name>
</gene>
<evidence type="ECO:0000256" key="1">
    <source>
        <dbReference type="ARBA" id="ARBA00006484"/>
    </source>
</evidence>
<organism evidence="3 4">
    <name type="scientific">Blastococcus colisei</name>
    <dbReference type="NCBI Taxonomy" id="1564162"/>
    <lineage>
        <taxon>Bacteria</taxon>
        <taxon>Bacillati</taxon>
        <taxon>Actinomycetota</taxon>
        <taxon>Actinomycetes</taxon>
        <taxon>Geodermatophilales</taxon>
        <taxon>Geodermatophilaceae</taxon>
        <taxon>Blastococcus</taxon>
    </lineage>
</organism>
<dbReference type="PROSITE" id="PS00061">
    <property type="entry name" value="ADH_SHORT"/>
    <property type="match status" value="1"/>
</dbReference>
<dbReference type="PANTHER" id="PTHR42879">
    <property type="entry name" value="3-OXOACYL-(ACYL-CARRIER-PROTEIN) REDUCTASE"/>
    <property type="match status" value="1"/>
</dbReference>
<dbReference type="Proteomes" id="UP000319865">
    <property type="component" value="Unassembled WGS sequence"/>
</dbReference>